<protein>
    <submittedName>
        <fullName evidence="2">Uncharacterized protein</fullName>
    </submittedName>
</protein>
<comment type="caution">
    <text evidence="2">The sequence shown here is derived from an EMBL/GenBank/DDBJ whole genome shotgun (WGS) entry which is preliminary data.</text>
</comment>
<feature type="region of interest" description="Disordered" evidence="1">
    <location>
        <begin position="104"/>
        <end position="126"/>
    </location>
</feature>
<gene>
    <name evidence="2" type="ORF">HID58_073674</name>
</gene>
<feature type="non-terminal residue" evidence="2">
    <location>
        <position position="126"/>
    </location>
</feature>
<evidence type="ECO:0000256" key="1">
    <source>
        <dbReference type="SAM" id="MobiDB-lite"/>
    </source>
</evidence>
<dbReference type="EMBL" id="JAGKQM010000016">
    <property type="protein sequence ID" value="KAH0876312.1"/>
    <property type="molecule type" value="Genomic_DNA"/>
</dbReference>
<feature type="region of interest" description="Disordered" evidence="1">
    <location>
        <begin position="14"/>
        <end position="62"/>
    </location>
</feature>
<reference evidence="2 3" key="1">
    <citation type="submission" date="2021-05" db="EMBL/GenBank/DDBJ databases">
        <title>Genome Assembly of Synthetic Allotetraploid Brassica napus Reveals Homoeologous Exchanges between Subgenomes.</title>
        <authorList>
            <person name="Davis J.T."/>
        </authorList>
    </citation>
    <scope>NUCLEOTIDE SEQUENCE [LARGE SCALE GENOMIC DNA]</scope>
    <source>
        <strain evidence="3">cv. Da-Ae</strain>
        <tissue evidence="2">Seedling</tissue>
    </source>
</reference>
<feature type="compositionally biased region" description="Basic residues" evidence="1">
    <location>
        <begin position="29"/>
        <end position="38"/>
    </location>
</feature>
<accession>A0ABQ7Z7W5</accession>
<name>A0ABQ7Z7W5_BRANA</name>
<evidence type="ECO:0000313" key="2">
    <source>
        <dbReference type="EMBL" id="KAH0876312.1"/>
    </source>
</evidence>
<feature type="non-terminal residue" evidence="2">
    <location>
        <position position="1"/>
    </location>
</feature>
<evidence type="ECO:0000313" key="3">
    <source>
        <dbReference type="Proteomes" id="UP000824890"/>
    </source>
</evidence>
<dbReference type="Proteomes" id="UP000824890">
    <property type="component" value="Unassembled WGS sequence"/>
</dbReference>
<proteinExistence type="predicted"/>
<organism evidence="2 3">
    <name type="scientific">Brassica napus</name>
    <name type="common">Rape</name>
    <dbReference type="NCBI Taxonomy" id="3708"/>
    <lineage>
        <taxon>Eukaryota</taxon>
        <taxon>Viridiplantae</taxon>
        <taxon>Streptophyta</taxon>
        <taxon>Embryophyta</taxon>
        <taxon>Tracheophyta</taxon>
        <taxon>Spermatophyta</taxon>
        <taxon>Magnoliopsida</taxon>
        <taxon>eudicotyledons</taxon>
        <taxon>Gunneridae</taxon>
        <taxon>Pentapetalae</taxon>
        <taxon>rosids</taxon>
        <taxon>malvids</taxon>
        <taxon>Brassicales</taxon>
        <taxon>Brassicaceae</taxon>
        <taxon>Brassiceae</taxon>
        <taxon>Brassica</taxon>
    </lineage>
</organism>
<sequence length="126" mass="14632">KICITAQVPYVKTERHQTEKESSLGLAKLSRKQKRKGKMYPEDDQAQCNEEPSKLESQRSSAIKQRTTNLLRWLPPRGQHLNLQCLLLRTFLLYLLEQKGKGKMYPEDDQAQCNEEPSKLESQRSS</sequence>
<feature type="compositionally biased region" description="Basic and acidic residues" evidence="1">
    <location>
        <begin position="116"/>
        <end position="126"/>
    </location>
</feature>
<keyword evidence="3" id="KW-1185">Reference proteome</keyword>